<feature type="compositionally biased region" description="Low complexity" evidence="1">
    <location>
        <begin position="129"/>
        <end position="139"/>
    </location>
</feature>
<sequence length="283" mass="29718">MAAAAAQGHSLKSASTVYQQSILHAKSPSLLRIGLVQVQNSLSCSIRYSDQSIHRQPSAISASPPRSGPKRSVAKTTPSAPPPPPREGADPSSTNSKSASTHAPRHRPHPSLRPNVISPSTPQPPPRSAPSSAGSASPSTLGAGEHLRPGSEVGVRTRTTTLKTGEVLVFWFRATIVSPTHGGYEVVYDGNWPPGDPYGTVHVPRRHVRTIKPSPSPTKIPPPSLPPSSAPSSSASDTTATVAAARKGMWPVPRPTTGGKSLRLIRSLWSEIKRQAQAASPGY</sequence>
<dbReference type="AlphaFoldDB" id="A0A4U6VX61"/>
<dbReference type="Gramene" id="TKW33654">
    <property type="protein sequence ID" value="TKW33654"/>
    <property type="gene ID" value="SEVIR_2G253700v2"/>
</dbReference>
<feature type="compositionally biased region" description="Polar residues" evidence="1">
    <location>
        <begin position="52"/>
        <end position="61"/>
    </location>
</feature>
<name>A0A4U6VX61_SETVI</name>
<feature type="compositionally biased region" description="Polar residues" evidence="1">
    <location>
        <begin position="91"/>
        <end position="101"/>
    </location>
</feature>
<reference evidence="2" key="1">
    <citation type="submission" date="2019-03" db="EMBL/GenBank/DDBJ databases">
        <title>WGS assembly of Setaria viridis.</title>
        <authorList>
            <person name="Huang P."/>
            <person name="Jenkins J."/>
            <person name="Grimwood J."/>
            <person name="Barry K."/>
            <person name="Healey A."/>
            <person name="Mamidi S."/>
            <person name="Sreedasyam A."/>
            <person name="Shu S."/>
            <person name="Feldman M."/>
            <person name="Wu J."/>
            <person name="Yu Y."/>
            <person name="Chen C."/>
            <person name="Johnson J."/>
            <person name="Rokhsar D."/>
            <person name="Baxter I."/>
            <person name="Schmutz J."/>
            <person name="Brutnell T."/>
            <person name="Kellogg E."/>
        </authorList>
    </citation>
    <scope>NUCLEOTIDE SEQUENCE [LARGE SCALE GENOMIC DNA]</scope>
</reference>
<keyword evidence="3" id="KW-1185">Reference proteome</keyword>
<dbReference type="Proteomes" id="UP000298652">
    <property type="component" value="Chromosome 2"/>
</dbReference>
<feature type="compositionally biased region" description="Low complexity" evidence="1">
    <location>
        <begin position="230"/>
        <end position="245"/>
    </location>
</feature>
<evidence type="ECO:0000256" key="1">
    <source>
        <dbReference type="SAM" id="MobiDB-lite"/>
    </source>
</evidence>
<feature type="compositionally biased region" description="Pro residues" evidence="1">
    <location>
        <begin position="214"/>
        <end position="229"/>
    </location>
</feature>
<protein>
    <submittedName>
        <fullName evidence="2">Uncharacterized protein</fullName>
    </submittedName>
</protein>
<proteinExistence type="predicted"/>
<organism evidence="2 3">
    <name type="scientific">Setaria viridis</name>
    <name type="common">Green bristlegrass</name>
    <name type="synonym">Setaria italica subsp. viridis</name>
    <dbReference type="NCBI Taxonomy" id="4556"/>
    <lineage>
        <taxon>Eukaryota</taxon>
        <taxon>Viridiplantae</taxon>
        <taxon>Streptophyta</taxon>
        <taxon>Embryophyta</taxon>
        <taxon>Tracheophyta</taxon>
        <taxon>Spermatophyta</taxon>
        <taxon>Magnoliopsida</taxon>
        <taxon>Liliopsida</taxon>
        <taxon>Poales</taxon>
        <taxon>Poaceae</taxon>
        <taxon>PACMAD clade</taxon>
        <taxon>Panicoideae</taxon>
        <taxon>Panicodae</taxon>
        <taxon>Paniceae</taxon>
        <taxon>Cenchrinae</taxon>
        <taxon>Setaria</taxon>
    </lineage>
</organism>
<dbReference type="OMA" id="FWFRATI"/>
<feature type="region of interest" description="Disordered" evidence="1">
    <location>
        <begin position="211"/>
        <end position="260"/>
    </location>
</feature>
<evidence type="ECO:0000313" key="3">
    <source>
        <dbReference type="Proteomes" id="UP000298652"/>
    </source>
</evidence>
<gene>
    <name evidence="2" type="ORF">SEVIR_2G253700v2</name>
</gene>
<feature type="region of interest" description="Disordered" evidence="1">
    <location>
        <begin position="52"/>
        <end position="158"/>
    </location>
</feature>
<accession>A0A4U6VX61</accession>
<dbReference type="Pfam" id="PF11321">
    <property type="entry name" value="DUF3123"/>
    <property type="match status" value="1"/>
</dbReference>
<dbReference type="InterPro" id="IPR021470">
    <property type="entry name" value="DUF3123"/>
</dbReference>
<evidence type="ECO:0000313" key="2">
    <source>
        <dbReference type="EMBL" id="TKW33654.1"/>
    </source>
</evidence>
<dbReference type="EMBL" id="CM016553">
    <property type="protein sequence ID" value="TKW33654.1"/>
    <property type="molecule type" value="Genomic_DNA"/>
</dbReference>